<dbReference type="EC" id="3.6.1.1" evidence="2"/>
<dbReference type="Pfam" id="PF08857">
    <property type="entry name" value="ParBc_2"/>
    <property type="match status" value="1"/>
</dbReference>
<evidence type="ECO:0000256" key="2">
    <source>
        <dbReference type="ARBA" id="ARBA00012146"/>
    </source>
</evidence>
<dbReference type="SUPFAM" id="SSF110849">
    <property type="entry name" value="ParB/Sulfiredoxin"/>
    <property type="match status" value="1"/>
</dbReference>
<feature type="chain" id="PRO_5040730981" description="inorganic diphosphatase" evidence="6">
    <location>
        <begin position="20"/>
        <end position="516"/>
    </location>
</feature>
<dbReference type="Gene3D" id="3.90.1530.10">
    <property type="entry name" value="Conserved hypothetical protein from pyrococcus furiosus pfu- 392566-001, ParB domain"/>
    <property type="match status" value="1"/>
</dbReference>
<evidence type="ECO:0000313" key="8">
    <source>
        <dbReference type="Proteomes" id="UP001155586"/>
    </source>
</evidence>
<evidence type="ECO:0000256" key="6">
    <source>
        <dbReference type="SAM" id="SignalP"/>
    </source>
</evidence>
<gene>
    <name evidence="7" type="ORF">MD483_14510</name>
</gene>
<dbReference type="Gene3D" id="3.90.80.10">
    <property type="entry name" value="Inorganic pyrophosphatase"/>
    <property type="match status" value="1"/>
</dbReference>
<name>A0A9X3CHS9_9VIBR</name>
<dbReference type="GO" id="GO:0004427">
    <property type="term" value="F:inorganic diphosphate phosphatase activity"/>
    <property type="evidence" value="ECO:0007669"/>
    <property type="project" value="UniProtKB-EC"/>
</dbReference>
<evidence type="ECO:0000256" key="4">
    <source>
        <dbReference type="ARBA" id="ARBA00022801"/>
    </source>
</evidence>
<dbReference type="PROSITE" id="PS00387">
    <property type="entry name" value="PPASE"/>
    <property type="match status" value="1"/>
</dbReference>
<sequence length="516" mass="57574">MKKLLLLSLSIAASMPLHAQDSAITVGDVLKVPLADLKPTQPSIGYDQVFYKLGRYQFDVEKQFDEICEAQGQKGVKHFSEHSVPSLAASFSCEEPVASRTKDLKTVVIGPDDALYLTDGHHTFNTFYHMNGGGAGFNVQVRVDGDYRQLESMDEFWQAMEKDGNTWLYDHNNVAIRYTDLPSQLGMYNFNNDVYRSLMYFSRDIAWNKPKQPVPFLEFYWSKELRQLTDAQQYDLNSMQGYKQALEDVGKHLLSIASDNVGGSKLSAEQMGIYPSFKQKGLDKVSRENGKLDYMLRYKTSSTGNGIAYDSAVISPTYLKKVDDFTLEMKRSFTDFPPSTEGNTVNAIVEIPTGTSAKWELSKENDNQLIWEYKNGAPRVVEYLGYPGNYGTIPQTALPKELGGDGDPLDVLVLGQAVPRGEVVSARLIGVLKMLDGGEQDDKLIAVLTNDSPFSGVESLTELDERFIGVKDIVKIWFESYKGKDGGMEVIGWGDEKEARAILNQSESAYLTSNPS</sequence>
<dbReference type="PANTHER" id="PTHR10286">
    <property type="entry name" value="INORGANIC PYROPHOSPHATASE"/>
    <property type="match status" value="1"/>
</dbReference>
<keyword evidence="6" id="KW-0732">Signal</keyword>
<protein>
    <recommendedName>
        <fullName evidence="2">inorganic diphosphatase</fullName>
        <ecNumber evidence="2">3.6.1.1</ecNumber>
    </recommendedName>
</protein>
<feature type="signal peptide" evidence="6">
    <location>
        <begin position="1"/>
        <end position="19"/>
    </location>
</feature>
<evidence type="ECO:0000256" key="5">
    <source>
        <dbReference type="ARBA" id="ARBA00022842"/>
    </source>
</evidence>
<keyword evidence="4" id="KW-0378">Hydrolase</keyword>
<comment type="cofactor">
    <cofactor evidence="1">
        <name>Mg(2+)</name>
        <dbReference type="ChEBI" id="CHEBI:18420"/>
    </cofactor>
</comment>
<keyword evidence="3" id="KW-0479">Metal-binding</keyword>
<dbReference type="InterPro" id="IPR036086">
    <property type="entry name" value="ParB/Sulfiredoxin_sf"/>
</dbReference>
<dbReference type="Pfam" id="PF00719">
    <property type="entry name" value="Pyrophosphatase"/>
    <property type="match status" value="1"/>
</dbReference>
<dbReference type="InterPro" id="IPR008162">
    <property type="entry name" value="Pyrophosphatase"/>
</dbReference>
<comment type="caution">
    <text evidence="7">The sequence shown here is derived from an EMBL/GenBank/DDBJ whole genome shotgun (WGS) entry which is preliminary data.</text>
</comment>
<dbReference type="AlphaFoldDB" id="A0A9X3CHS9"/>
<dbReference type="InterPro" id="IPR036649">
    <property type="entry name" value="Pyrophosphatase_sf"/>
</dbReference>
<organism evidence="7 8">
    <name type="scientific">Vibrio paucivorans</name>
    <dbReference type="NCBI Taxonomy" id="2829489"/>
    <lineage>
        <taxon>Bacteria</taxon>
        <taxon>Pseudomonadati</taxon>
        <taxon>Pseudomonadota</taxon>
        <taxon>Gammaproteobacteria</taxon>
        <taxon>Vibrionales</taxon>
        <taxon>Vibrionaceae</taxon>
        <taxon>Vibrio</taxon>
    </lineage>
</organism>
<dbReference type="InterPro" id="IPR014956">
    <property type="entry name" value="ParBc_2"/>
</dbReference>
<dbReference type="GO" id="GO:0006796">
    <property type="term" value="P:phosphate-containing compound metabolic process"/>
    <property type="evidence" value="ECO:0007669"/>
    <property type="project" value="InterPro"/>
</dbReference>
<dbReference type="SUPFAM" id="SSF50324">
    <property type="entry name" value="Inorganic pyrophosphatase"/>
    <property type="match status" value="1"/>
</dbReference>
<proteinExistence type="predicted"/>
<dbReference type="GO" id="GO:0000287">
    <property type="term" value="F:magnesium ion binding"/>
    <property type="evidence" value="ECO:0007669"/>
    <property type="project" value="InterPro"/>
</dbReference>
<dbReference type="EMBL" id="JAKRRX010000088">
    <property type="protein sequence ID" value="MCW8335030.1"/>
    <property type="molecule type" value="Genomic_DNA"/>
</dbReference>
<evidence type="ECO:0000313" key="7">
    <source>
        <dbReference type="EMBL" id="MCW8335030.1"/>
    </source>
</evidence>
<dbReference type="CDD" id="cd16390">
    <property type="entry name" value="ParB_N_Srx_like"/>
    <property type="match status" value="1"/>
</dbReference>
<evidence type="ECO:0000256" key="3">
    <source>
        <dbReference type="ARBA" id="ARBA00022723"/>
    </source>
</evidence>
<dbReference type="RefSeq" id="WP_265688310.1">
    <property type="nucleotide sequence ID" value="NZ_JAKRRX010000088.1"/>
</dbReference>
<keyword evidence="8" id="KW-1185">Reference proteome</keyword>
<dbReference type="Proteomes" id="UP001155586">
    <property type="component" value="Unassembled WGS sequence"/>
</dbReference>
<accession>A0A9X3CHS9</accession>
<keyword evidence="5" id="KW-0460">Magnesium</keyword>
<dbReference type="GO" id="GO:0005737">
    <property type="term" value="C:cytoplasm"/>
    <property type="evidence" value="ECO:0007669"/>
    <property type="project" value="InterPro"/>
</dbReference>
<evidence type="ECO:0000256" key="1">
    <source>
        <dbReference type="ARBA" id="ARBA00001946"/>
    </source>
</evidence>
<reference evidence="7" key="1">
    <citation type="submission" date="2022-02" db="EMBL/GenBank/DDBJ databases">
        <title>Vibrio sp. nov., a new bacterium isolated from Bohai sea, China.</title>
        <authorList>
            <person name="Yuan Y."/>
        </authorList>
    </citation>
    <scope>NUCLEOTIDE SEQUENCE</scope>
    <source>
        <strain evidence="7">DBSS07</strain>
    </source>
</reference>